<reference evidence="2" key="2">
    <citation type="submission" date="2020-11" db="EMBL/GenBank/DDBJ databases">
        <authorList>
            <person name="McCartney M.A."/>
            <person name="Auch B."/>
            <person name="Kono T."/>
            <person name="Mallez S."/>
            <person name="Becker A."/>
            <person name="Gohl D.M."/>
            <person name="Silverstein K.A.T."/>
            <person name="Koren S."/>
            <person name="Bechman K.B."/>
            <person name="Herman A."/>
            <person name="Abrahante J.E."/>
            <person name="Garbe J."/>
        </authorList>
    </citation>
    <scope>NUCLEOTIDE SEQUENCE</scope>
    <source>
        <strain evidence="2">Duluth1</strain>
        <tissue evidence="2">Whole animal</tissue>
    </source>
</reference>
<organism evidence="2 3">
    <name type="scientific">Dreissena polymorpha</name>
    <name type="common">Zebra mussel</name>
    <name type="synonym">Mytilus polymorpha</name>
    <dbReference type="NCBI Taxonomy" id="45954"/>
    <lineage>
        <taxon>Eukaryota</taxon>
        <taxon>Metazoa</taxon>
        <taxon>Spiralia</taxon>
        <taxon>Lophotrochozoa</taxon>
        <taxon>Mollusca</taxon>
        <taxon>Bivalvia</taxon>
        <taxon>Autobranchia</taxon>
        <taxon>Heteroconchia</taxon>
        <taxon>Euheterodonta</taxon>
        <taxon>Imparidentia</taxon>
        <taxon>Neoheterodontei</taxon>
        <taxon>Myida</taxon>
        <taxon>Dreissenoidea</taxon>
        <taxon>Dreissenidae</taxon>
        <taxon>Dreissena</taxon>
    </lineage>
</organism>
<evidence type="ECO:0000313" key="3">
    <source>
        <dbReference type="Proteomes" id="UP000828390"/>
    </source>
</evidence>
<name>A0A9D4KHY7_DREPO</name>
<feature type="region of interest" description="Disordered" evidence="1">
    <location>
        <begin position="1"/>
        <end position="49"/>
    </location>
</feature>
<accession>A0A9D4KHY7</accession>
<gene>
    <name evidence="2" type="ORF">DPMN_113695</name>
</gene>
<dbReference type="EMBL" id="JAIWYP010000004">
    <property type="protein sequence ID" value="KAH3840248.1"/>
    <property type="molecule type" value="Genomic_DNA"/>
</dbReference>
<evidence type="ECO:0000256" key="1">
    <source>
        <dbReference type="SAM" id="MobiDB-lite"/>
    </source>
</evidence>
<evidence type="ECO:0000313" key="2">
    <source>
        <dbReference type="EMBL" id="KAH3840248.1"/>
    </source>
</evidence>
<keyword evidence="3" id="KW-1185">Reference proteome</keyword>
<proteinExistence type="predicted"/>
<sequence length="99" mass="12021">MDGQTERTVERQSDRQKDRHRDRENDRQTDRETDGRTNGRTDRQTYRQTDEVQFNGLKIKRYFSDYMDQLNVIRIPVIKHEIKAKHVLAFLRQTLETVK</sequence>
<reference evidence="2" key="1">
    <citation type="journal article" date="2019" name="bioRxiv">
        <title>The Genome of the Zebra Mussel, Dreissena polymorpha: A Resource for Invasive Species Research.</title>
        <authorList>
            <person name="McCartney M.A."/>
            <person name="Auch B."/>
            <person name="Kono T."/>
            <person name="Mallez S."/>
            <person name="Zhang Y."/>
            <person name="Obille A."/>
            <person name="Becker A."/>
            <person name="Abrahante J.E."/>
            <person name="Garbe J."/>
            <person name="Badalamenti J.P."/>
            <person name="Herman A."/>
            <person name="Mangelson H."/>
            <person name="Liachko I."/>
            <person name="Sullivan S."/>
            <person name="Sone E.D."/>
            <person name="Koren S."/>
            <person name="Silverstein K.A.T."/>
            <person name="Beckman K.B."/>
            <person name="Gohl D.M."/>
        </authorList>
    </citation>
    <scope>NUCLEOTIDE SEQUENCE</scope>
    <source>
        <strain evidence="2">Duluth1</strain>
        <tissue evidence="2">Whole animal</tissue>
    </source>
</reference>
<comment type="caution">
    <text evidence="2">The sequence shown here is derived from an EMBL/GenBank/DDBJ whole genome shotgun (WGS) entry which is preliminary data.</text>
</comment>
<dbReference type="Proteomes" id="UP000828390">
    <property type="component" value="Unassembled WGS sequence"/>
</dbReference>
<dbReference type="AlphaFoldDB" id="A0A9D4KHY7"/>
<protein>
    <submittedName>
        <fullName evidence="2">Uncharacterized protein</fullName>
    </submittedName>
</protein>